<dbReference type="InterPro" id="IPR009057">
    <property type="entry name" value="Homeodomain-like_sf"/>
</dbReference>
<dbReference type="Gene3D" id="1.10.10.60">
    <property type="entry name" value="Homeodomain-like"/>
    <property type="match status" value="2"/>
</dbReference>
<protein>
    <recommendedName>
        <fullName evidence="6">Homeobox domain-containing protein</fullName>
    </recommendedName>
</protein>
<dbReference type="PANTHER" id="PTHR11850">
    <property type="entry name" value="HOMEOBOX PROTEIN TRANSCRIPTION FACTORS"/>
    <property type="match status" value="1"/>
</dbReference>
<feature type="compositionally biased region" description="Low complexity" evidence="5">
    <location>
        <begin position="307"/>
        <end position="320"/>
    </location>
</feature>
<feature type="DNA-binding region" description="Homeobox" evidence="4">
    <location>
        <begin position="462"/>
        <end position="524"/>
    </location>
</feature>
<feature type="region of interest" description="Disordered" evidence="5">
    <location>
        <begin position="408"/>
        <end position="470"/>
    </location>
</feature>
<dbReference type="InterPro" id="IPR008422">
    <property type="entry name" value="KN_HD"/>
</dbReference>
<feature type="compositionally biased region" description="Low complexity" evidence="5">
    <location>
        <begin position="211"/>
        <end position="225"/>
    </location>
</feature>
<proteinExistence type="predicted"/>
<sequence>MMSHPPILKTHSPIYPATSDISNPSDQMGQTLFPKITTTPSSSIPMATPLMAAQGQLLFGNSVQSVSGVSSNLPPVSVKKMTPQTLFDGAKGSEEAKFQPTGTHRPEDQRSPNKRNDDATGHSLDREETKDHDADGSRGKARKGKQCNFTIHQVHILKRWFMDHLDDPYPGPNVKQFLCKQTGLSWKQVSDWFQNARCRAWKASNEGQDKTGTTTATATASATATPKIEPMDQKPSVPAAFAPIAQLPKVSIQPQQPEPAQLQQQQLPNQLQTQLPAQLPAQLPTPQLSSQMPRLQVQLQGQLPVQLSPSLSSSLSPQLPTQIPAPVPTQITSQLPANLPSQLPLQSNQIQAPQLQQNPMQSAIHPQLHNHSLEAQLHSHLQSQLHSQLPTPLQLVPQHQIPGALQGVPKQVHTKTQSQSRKSKSQERKNPFTAAPQKVKQNSSANPAPPVTSAQPQQENRMVRRRARLPRKARELLKKWFNEHLRYPYPTSNEKEMLQKQTGLTHRQIFNWFTNRRKRDPNWCPNKNPRSQGKSQGKRKASLSAAASIAAPNGQGIQGNGAKRKKPDLGTEAELLLALAG</sequence>
<feature type="region of interest" description="Disordered" evidence="5">
    <location>
        <begin position="307"/>
        <end position="333"/>
    </location>
</feature>
<dbReference type="SMART" id="SM00389">
    <property type="entry name" value="HOX"/>
    <property type="match status" value="2"/>
</dbReference>
<dbReference type="Pfam" id="PF05920">
    <property type="entry name" value="Homeobox_KN"/>
    <property type="match status" value="2"/>
</dbReference>
<dbReference type="PROSITE" id="PS50071">
    <property type="entry name" value="HOMEOBOX_2"/>
    <property type="match status" value="2"/>
</dbReference>
<gene>
    <name evidence="7" type="ORF">LAMO00422_LOCUS21539</name>
</gene>
<feature type="compositionally biased region" description="Low complexity" evidence="5">
    <location>
        <begin position="542"/>
        <end position="551"/>
    </location>
</feature>
<feature type="region of interest" description="Disordered" evidence="5">
    <location>
        <begin position="1"/>
        <end position="40"/>
    </location>
</feature>
<name>A0A7S0DTR8_9EUKA</name>
<feature type="region of interest" description="Disordered" evidence="5">
    <location>
        <begin position="517"/>
        <end position="568"/>
    </location>
</feature>
<dbReference type="GO" id="GO:0003677">
    <property type="term" value="F:DNA binding"/>
    <property type="evidence" value="ECO:0007669"/>
    <property type="project" value="UniProtKB-UniRule"/>
</dbReference>
<dbReference type="AlphaFoldDB" id="A0A7S0DTR8"/>
<feature type="region of interest" description="Disordered" evidence="5">
    <location>
        <begin position="203"/>
        <end position="234"/>
    </location>
</feature>
<dbReference type="CDD" id="cd00086">
    <property type="entry name" value="homeodomain"/>
    <property type="match status" value="2"/>
</dbReference>
<keyword evidence="1 4" id="KW-0238">DNA-binding</keyword>
<comment type="subcellular location">
    <subcellularLocation>
        <location evidence="4">Nucleus</location>
    </subcellularLocation>
</comment>
<reference evidence="7" key="1">
    <citation type="submission" date="2021-01" db="EMBL/GenBank/DDBJ databases">
        <authorList>
            <person name="Corre E."/>
            <person name="Pelletier E."/>
            <person name="Niang G."/>
            <person name="Scheremetjew M."/>
            <person name="Finn R."/>
            <person name="Kale V."/>
            <person name="Holt S."/>
            <person name="Cochrane G."/>
            <person name="Meng A."/>
            <person name="Brown T."/>
            <person name="Cohen L."/>
        </authorList>
    </citation>
    <scope>NUCLEOTIDE SEQUENCE</scope>
    <source>
        <strain evidence="7">CCMP2058</strain>
    </source>
</reference>
<dbReference type="SUPFAM" id="SSF46689">
    <property type="entry name" value="Homeodomain-like"/>
    <property type="match status" value="2"/>
</dbReference>
<evidence type="ECO:0000256" key="5">
    <source>
        <dbReference type="SAM" id="MobiDB-lite"/>
    </source>
</evidence>
<evidence type="ECO:0000259" key="6">
    <source>
        <dbReference type="PROSITE" id="PS50071"/>
    </source>
</evidence>
<feature type="compositionally biased region" description="Basic and acidic residues" evidence="5">
    <location>
        <begin position="104"/>
        <end position="138"/>
    </location>
</feature>
<dbReference type="EMBL" id="HBEM01031614">
    <property type="protein sequence ID" value="CAD8462579.1"/>
    <property type="molecule type" value="Transcribed_RNA"/>
</dbReference>
<feature type="region of interest" description="Disordered" evidence="5">
    <location>
        <begin position="65"/>
        <end position="145"/>
    </location>
</feature>
<evidence type="ECO:0000256" key="1">
    <source>
        <dbReference type="ARBA" id="ARBA00023125"/>
    </source>
</evidence>
<keyword evidence="3 4" id="KW-0539">Nucleus</keyword>
<dbReference type="GO" id="GO:0005634">
    <property type="term" value="C:nucleus"/>
    <property type="evidence" value="ECO:0007669"/>
    <property type="project" value="UniProtKB-SubCell"/>
</dbReference>
<feature type="compositionally biased region" description="Polar residues" evidence="5">
    <location>
        <begin position="439"/>
        <end position="460"/>
    </location>
</feature>
<dbReference type="GO" id="GO:0006355">
    <property type="term" value="P:regulation of DNA-templated transcription"/>
    <property type="evidence" value="ECO:0007669"/>
    <property type="project" value="InterPro"/>
</dbReference>
<feature type="compositionally biased region" description="Polar residues" evidence="5">
    <location>
        <begin position="19"/>
        <end position="40"/>
    </location>
</feature>
<evidence type="ECO:0000256" key="3">
    <source>
        <dbReference type="ARBA" id="ARBA00023242"/>
    </source>
</evidence>
<feature type="domain" description="Homeobox" evidence="6">
    <location>
        <begin position="140"/>
        <end position="203"/>
    </location>
</feature>
<accession>A0A7S0DTR8</accession>
<evidence type="ECO:0000256" key="2">
    <source>
        <dbReference type="ARBA" id="ARBA00023155"/>
    </source>
</evidence>
<keyword evidence="2 4" id="KW-0371">Homeobox</keyword>
<evidence type="ECO:0000256" key="4">
    <source>
        <dbReference type="PROSITE-ProRule" id="PRU00108"/>
    </source>
</evidence>
<feature type="DNA-binding region" description="Homeobox" evidence="4">
    <location>
        <begin position="142"/>
        <end position="204"/>
    </location>
</feature>
<feature type="domain" description="Homeobox" evidence="6">
    <location>
        <begin position="460"/>
        <end position="523"/>
    </location>
</feature>
<dbReference type="InterPro" id="IPR001356">
    <property type="entry name" value="HD"/>
</dbReference>
<dbReference type="InterPro" id="IPR050224">
    <property type="entry name" value="TALE_homeobox"/>
</dbReference>
<organism evidence="7">
    <name type="scientific">Amorphochlora amoebiformis</name>
    <dbReference type="NCBI Taxonomy" id="1561963"/>
    <lineage>
        <taxon>Eukaryota</taxon>
        <taxon>Sar</taxon>
        <taxon>Rhizaria</taxon>
        <taxon>Cercozoa</taxon>
        <taxon>Chlorarachniophyceae</taxon>
        <taxon>Amorphochlora</taxon>
    </lineage>
</organism>
<evidence type="ECO:0000313" key="7">
    <source>
        <dbReference type="EMBL" id="CAD8462579.1"/>
    </source>
</evidence>